<gene>
    <name evidence="2" type="ORF">GB993_07825</name>
</gene>
<protein>
    <submittedName>
        <fullName evidence="2">LytTR family transcriptional regulator</fullName>
    </submittedName>
</protein>
<dbReference type="SMART" id="SM00850">
    <property type="entry name" value="LytTR"/>
    <property type="match status" value="1"/>
</dbReference>
<evidence type="ECO:0000313" key="2">
    <source>
        <dbReference type="EMBL" id="MYV17410.1"/>
    </source>
</evidence>
<comment type="caution">
    <text evidence="2">The sequence shown here is derived from an EMBL/GenBank/DDBJ whole genome shotgun (WGS) entry which is preliminary data.</text>
</comment>
<dbReference type="Gene3D" id="2.40.50.1020">
    <property type="entry name" value="LytTr DNA-binding domain"/>
    <property type="match status" value="1"/>
</dbReference>
<dbReference type="PANTHER" id="PTHR37299:SF4">
    <property type="entry name" value="TRANSCRIPTIONAL REGULATOR"/>
    <property type="match status" value="1"/>
</dbReference>
<evidence type="ECO:0000313" key="3">
    <source>
        <dbReference type="Proteomes" id="UP000449209"/>
    </source>
</evidence>
<accession>A0A6N9I369</accession>
<dbReference type="GO" id="GO:0000156">
    <property type="term" value="F:phosphorelay response regulator activity"/>
    <property type="evidence" value="ECO:0007669"/>
    <property type="project" value="InterPro"/>
</dbReference>
<dbReference type="Proteomes" id="UP000449209">
    <property type="component" value="Unassembled WGS sequence"/>
</dbReference>
<dbReference type="InterPro" id="IPR046947">
    <property type="entry name" value="LytR-like"/>
</dbReference>
<evidence type="ECO:0000259" key="1">
    <source>
        <dbReference type="PROSITE" id="PS50930"/>
    </source>
</evidence>
<dbReference type="InterPro" id="IPR007492">
    <property type="entry name" value="LytTR_DNA-bd_dom"/>
</dbReference>
<reference evidence="2 3" key="1">
    <citation type="journal article" date="2019" name="Appl. Environ. Microbiol.">
        <title>Genetic determinants of hydroxycinnamic acid metabolism in heterofermentative lactobacilli.</title>
        <authorList>
            <person name="Gaur G."/>
            <person name="Oh J.H."/>
            <person name="Filannino P."/>
            <person name="Gobbetti M."/>
            <person name="van Pijkeren J.P."/>
            <person name="Ganzle M.G."/>
        </authorList>
    </citation>
    <scope>NUCLEOTIDE SEQUENCE [LARGE SCALE GENOMIC DNA]</scope>
    <source>
        <strain evidence="2 3">C5</strain>
    </source>
</reference>
<dbReference type="EMBL" id="WEZQ01000014">
    <property type="protein sequence ID" value="MYV17410.1"/>
    <property type="molecule type" value="Genomic_DNA"/>
</dbReference>
<dbReference type="Pfam" id="PF04397">
    <property type="entry name" value="LytTR"/>
    <property type="match status" value="1"/>
</dbReference>
<dbReference type="AlphaFoldDB" id="A0A6N9I369"/>
<organism evidence="2 3">
    <name type="scientific">Furfurilactobacillus milii</name>
    <dbReference type="NCBI Taxonomy" id="2888272"/>
    <lineage>
        <taxon>Bacteria</taxon>
        <taxon>Bacillati</taxon>
        <taxon>Bacillota</taxon>
        <taxon>Bacilli</taxon>
        <taxon>Lactobacillales</taxon>
        <taxon>Lactobacillaceae</taxon>
        <taxon>Furfurilactobacillus</taxon>
    </lineage>
</organism>
<proteinExistence type="predicted"/>
<sequence>MFIREGCPLKVHVEIDPDCQEPEVIIRTANVNDEVKQLEQRLVGIHTSENTLACFQGNTQYFVSLDDILFIETADRLLQVHTAMDIFNNKQRLYELVDELPGFFLQVSKSTIINLHYVSALNKSLSSCLVSFAGSHKEVYASRRYTKQLQERLNEMRSLS</sequence>
<name>A0A6N9I369_9LACO</name>
<feature type="domain" description="HTH LytTR-type" evidence="1">
    <location>
        <begin position="52"/>
        <end position="155"/>
    </location>
</feature>
<dbReference type="PANTHER" id="PTHR37299">
    <property type="entry name" value="TRANSCRIPTIONAL REGULATOR-RELATED"/>
    <property type="match status" value="1"/>
</dbReference>
<dbReference type="PROSITE" id="PS50930">
    <property type="entry name" value="HTH_LYTTR"/>
    <property type="match status" value="1"/>
</dbReference>
<dbReference type="GO" id="GO:0003677">
    <property type="term" value="F:DNA binding"/>
    <property type="evidence" value="ECO:0007669"/>
    <property type="project" value="InterPro"/>
</dbReference>